<dbReference type="AlphaFoldDB" id="A0A7C9MTD3"/>
<dbReference type="EMBL" id="VYSB01000025">
    <property type="protein sequence ID" value="MYZ53678.1"/>
    <property type="molecule type" value="Genomic_DNA"/>
</dbReference>
<gene>
    <name evidence="3" type="ORF">F5985_16470</name>
</gene>
<dbReference type="PANTHER" id="PTHR35149:SF2">
    <property type="entry name" value="DUF262 DOMAIN-CONTAINING PROTEIN"/>
    <property type="match status" value="1"/>
</dbReference>
<comment type="caution">
    <text evidence="3">The sequence shown here is derived from an EMBL/GenBank/DDBJ whole genome shotgun (WGS) entry which is preliminary data.</text>
</comment>
<evidence type="ECO:0000313" key="4">
    <source>
        <dbReference type="Proteomes" id="UP000481947"/>
    </source>
</evidence>
<dbReference type="InterPro" id="IPR011089">
    <property type="entry name" value="GmrSD_C"/>
</dbReference>
<evidence type="ECO:0000259" key="2">
    <source>
        <dbReference type="Pfam" id="PF07510"/>
    </source>
</evidence>
<evidence type="ECO:0000313" key="3">
    <source>
        <dbReference type="EMBL" id="MYZ53678.1"/>
    </source>
</evidence>
<evidence type="ECO:0000259" key="1">
    <source>
        <dbReference type="Pfam" id="PF03235"/>
    </source>
</evidence>
<name>A0A7C9MTD3_9BURK</name>
<dbReference type="Pfam" id="PF03235">
    <property type="entry name" value="GmrSD_N"/>
    <property type="match status" value="1"/>
</dbReference>
<dbReference type="RefSeq" id="WP_161126221.1">
    <property type="nucleotide sequence ID" value="NZ_VYSB01000025.1"/>
</dbReference>
<dbReference type="Proteomes" id="UP000481947">
    <property type="component" value="Unassembled WGS sequence"/>
</dbReference>
<feature type="domain" description="GmrSD restriction endonucleases C-terminal" evidence="2">
    <location>
        <begin position="419"/>
        <end position="553"/>
    </location>
</feature>
<feature type="domain" description="GmrSD restriction endonucleases N-terminal" evidence="1">
    <location>
        <begin position="13"/>
        <end position="233"/>
    </location>
</feature>
<proteinExistence type="predicted"/>
<reference evidence="3 4" key="1">
    <citation type="submission" date="2019-09" db="EMBL/GenBank/DDBJ databases">
        <title>Identification of Malikia spinosa a prominent benzene-, toluene-, and ethylbenzene-degrading bacterium: enrichment, isolation and whole genome sequencing.</title>
        <authorList>
            <person name="Tancsics A."/>
            <person name="Revesz F."/>
            <person name="Kriszt B."/>
        </authorList>
    </citation>
    <scope>NUCLEOTIDE SEQUENCE [LARGE SCALE GENOMIC DNA]</scope>
    <source>
        <strain evidence="3 4">AB6</strain>
    </source>
</reference>
<organism evidence="3 4">
    <name type="scientific">Malikia spinosa</name>
    <dbReference type="NCBI Taxonomy" id="86180"/>
    <lineage>
        <taxon>Bacteria</taxon>
        <taxon>Pseudomonadati</taxon>
        <taxon>Pseudomonadota</taxon>
        <taxon>Betaproteobacteria</taxon>
        <taxon>Burkholderiales</taxon>
        <taxon>Comamonadaceae</taxon>
        <taxon>Malikia</taxon>
    </lineage>
</organism>
<sequence>MTKKISGAEFPLAKIFSSDFDYSIPSYQRPYAWTNVQAGELFSDLHDFYCKEDKEDTYFLGSIVLIKEEGKPSAEVIDGQQRLTTLTILLAALTHRASGQIRDAFHRYLCEPGNVLEGLAQKPRLTLRERDRAFFKRYVQDVALDELLALDPAQLENESQRNIRANARLFIQRLESAFGADAQAATQFGGFLVQRCFLVAVSTPSQQSAFRVFSVLNSRGLDLLPTDIIKSDVIGKVKPALRDEYNDTWEQLEVETGRDGFAEVFGHIRMIYAKEKARRALLEEFRERVIAKVSSAEDLVTKVIEPYAQAYLVAKHAQYVSTSNAAKVNVLLRWLNRIDNSDWLPSAMKFLAEHESDADYVHWFFKRLETLAAYMHVCGYDVNSRIERYASVLAALENPHSMTQPVTAVELSSSEKTTFLTHLQGEVYLMTARRRNYLILRLDSFMADGAATYDPSVLTIEHVLPQTVATDSVWAAQWPNVADRQQWLHRLANLVPLNQRRNSRAQNHDFERKKKAYFGGKQGVSSYVLTTQVLNTQSWTPAVVEQRQKDLIDVLSTSWGLK</sequence>
<protein>
    <submittedName>
        <fullName evidence="3">DUF262 domain-containing protein</fullName>
    </submittedName>
</protein>
<dbReference type="Pfam" id="PF07510">
    <property type="entry name" value="GmrSD_C"/>
    <property type="match status" value="1"/>
</dbReference>
<accession>A0A7C9MTD3</accession>
<dbReference type="PANTHER" id="PTHR35149">
    <property type="entry name" value="SLL5132 PROTEIN"/>
    <property type="match status" value="1"/>
</dbReference>
<dbReference type="InterPro" id="IPR004919">
    <property type="entry name" value="GmrSD_N"/>
</dbReference>